<evidence type="ECO:0000313" key="1">
    <source>
        <dbReference type="EMBL" id="RDL16169.1"/>
    </source>
</evidence>
<sequence length="41" mass="4704">MLRSFDPEKQDQKIAAYRSAYKKNRIRTPPVRSGGAFYAGE</sequence>
<proteinExistence type="predicted"/>
<organism evidence="1 2">
    <name type="scientific">Pseudomonas jessenii</name>
    <dbReference type="NCBI Taxonomy" id="77298"/>
    <lineage>
        <taxon>Bacteria</taxon>
        <taxon>Pseudomonadati</taxon>
        <taxon>Pseudomonadota</taxon>
        <taxon>Gammaproteobacteria</taxon>
        <taxon>Pseudomonadales</taxon>
        <taxon>Pseudomonadaceae</taxon>
        <taxon>Pseudomonas</taxon>
    </lineage>
</organism>
<protein>
    <submittedName>
        <fullName evidence="1">Uncharacterized protein</fullName>
    </submittedName>
</protein>
<accession>A0A370S8T1</accession>
<dbReference type="AlphaFoldDB" id="A0A370S8T1"/>
<evidence type="ECO:0000313" key="2">
    <source>
        <dbReference type="Proteomes" id="UP000255365"/>
    </source>
</evidence>
<dbReference type="Proteomes" id="UP000255365">
    <property type="component" value="Unassembled WGS sequence"/>
</dbReference>
<dbReference type="EMBL" id="QRAV01000014">
    <property type="protein sequence ID" value="RDL16169.1"/>
    <property type="molecule type" value="Genomic_DNA"/>
</dbReference>
<gene>
    <name evidence="1" type="ORF">DEU51_11425</name>
</gene>
<name>A0A370S8T1_PSEJE</name>
<reference evidence="1 2" key="1">
    <citation type="submission" date="2018-07" db="EMBL/GenBank/DDBJ databases">
        <title>Genome sequencing of rice bacterial endophytes.</title>
        <authorList>
            <person name="Venturi V."/>
        </authorList>
    </citation>
    <scope>NUCLEOTIDE SEQUENCE [LARGE SCALE GENOMIC DNA]</scope>
    <source>
        <strain evidence="1 2">E2333</strain>
    </source>
</reference>
<comment type="caution">
    <text evidence="1">The sequence shown here is derived from an EMBL/GenBank/DDBJ whole genome shotgun (WGS) entry which is preliminary data.</text>
</comment>